<dbReference type="Proteomes" id="UP001060261">
    <property type="component" value="Chromosome"/>
</dbReference>
<reference evidence="1" key="1">
    <citation type="submission" date="2022-09" db="EMBL/GenBank/DDBJ databases">
        <title>genome sequence of Deinococcus rubellus.</title>
        <authorList>
            <person name="Srinivasan S."/>
        </authorList>
    </citation>
    <scope>NUCLEOTIDE SEQUENCE</scope>
    <source>
        <strain evidence="1">Ant6</strain>
    </source>
</reference>
<keyword evidence="2" id="KW-1185">Reference proteome</keyword>
<dbReference type="RefSeq" id="WP_260559765.1">
    <property type="nucleotide sequence ID" value="NZ_BAABEC010000180.1"/>
</dbReference>
<evidence type="ECO:0000313" key="1">
    <source>
        <dbReference type="EMBL" id="UWX63479.1"/>
    </source>
</evidence>
<dbReference type="EMBL" id="CP104213">
    <property type="protein sequence ID" value="UWX63479.1"/>
    <property type="molecule type" value="Genomic_DNA"/>
</dbReference>
<organism evidence="1 2">
    <name type="scientific">Deinococcus rubellus</name>
    <dbReference type="NCBI Taxonomy" id="1889240"/>
    <lineage>
        <taxon>Bacteria</taxon>
        <taxon>Thermotogati</taxon>
        <taxon>Deinococcota</taxon>
        <taxon>Deinococci</taxon>
        <taxon>Deinococcales</taxon>
        <taxon>Deinococcaceae</taxon>
        <taxon>Deinococcus</taxon>
    </lineage>
</organism>
<sequence>MLKAHSSDVVAAVIFIRAEYSGGVVLDSQGLRHAPIGPDDWRMIEANLLLFEAAQLIKDPLAAQYMRQAAQDRLREQAAKLLEPE</sequence>
<accession>A0ABY5YEG1</accession>
<evidence type="ECO:0000313" key="2">
    <source>
        <dbReference type="Proteomes" id="UP001060261"/>
    </source>
</evidence>
<gene>
    <name evidence="1" type="ORF">N0D28_12100</name>
</gene>
<protein>
    <submittedName>
        <fullName evidence="1">Uncharacterized protein</fullName>
    </submittedName>
</protein>
<name>A0ABY5YEG1_9DEIO</name>
<proteinExistence type="predicted"/>